<evidence type="ECO:0000313" key="2">
    <source>
        <dbReference type="Proteomes" id="UP001150603"/>
    </source>
</evidence>
<evidence type="ECO:0000313" key="1">
    <source>
        <dbReference type="EMBL" id="KAJ1928774.1"/>
    </source>
</evidence>
<proteinExistence type="predicted"/>
<gene>
    <name evidence="1" type="ORF">FBU59_007102</name>
</gene>
<keyword evidence="2" id="KW-1185">Reference proteome</keyword>
<sequence length="255" mass="27548">MTQAEDTYHFDTLAVHAGQTPDIATNARAVPIYQTASYVVNSSEEMHQIFNGQKKGFIYTRTGNPTNEVFEKRMAMLENGLAATATSCGTAANFLVFSVLCSPGDNIVSSSFVHGGTFLQARISLKRMGIEVRMAPSVEAMELEKLVDANTKCVFVESVSNPKLCVPDFNQVAEMAHRHGIPLVVDSTCGMGGYLVRPLDHGADVVTHSATKWINGHGTTVGGVVVDKGTFEWGNGKFPNFTAPMKFLGNRSPVE</sequence>
<name>A0ACC1IY06_9FUNG</name>
<feature type="non-terminal residue" evidence="1">
    <location>
        <position position="255"/>
    </location>
</feature>
<accession>A0ACC1IY06</accession>
<dbReference type="Proteomes" id="UP001150603">
    <property type="component" value="Unassembled WGS sequence"/>
</dbReference>
<comment type="caution">
    <text evidence="1">The sequence shown here is derived from an EMBL/GenBank/DDBJ whole genome shotgun (WGS) entry which is preliminary data.</text>
</comment>
<dbReference type="EMBL" id="JANBPW010006603">
    <property type="protein sequence ID" value="KAJ1928774.1"/>
    <property type="molecule type" value="Genomic_DNA"/>
</dbReference>
<protein>
    <submittedName>
        <fullName evidence="1">Uncharacterized protein</fullName>
    </submittedName>
</protein>
<reference evidence="1" key="1">
    <citation type="submission" date="2022-07" db="EMBL/GenBank/DDBJ databases">
        <title>Phylogenomic reconstructions and comparative analyses of Kickxellomycotina fungi.</title>
        <authorList>
            <person name="Reynolds N.K."/>
            <person name="Stajich J.E."/>
            <person name="Barry K."/>
            <person name="Grigoriev I.V."/>
            <person name="Crous P."/>
            <person name="Smith M.E."/>
        </authorList>
    </citation>
    <scope>NUCLEOTIDE SEQUENCE</scope>
    <source>
        <strain evidence="1">NRRL 5244</strain>
    </source>
</reference>
<organism evidence="1 2">
    <name type="scientific">Linderina macrospora</name>
    <dbReference type="NCBI Taxonomy" id="4868"/>
    <lineage>
        <taxon>Eukaryota</taxon>
        <taxon>Fungi</taxon>
        <taxon>Fungi incertae sedis</taxon>
        <taxon>Zoopagomycota</taxon>
        <taxon>Kickxellomycotina</taxon>
        <taxon>Kickxellomycetes</taxon>
        <taxon>Kickxellales</taxon>
        <taxon>Kickxellaceae</taxon>
        <taxon>Linderina</taxon>
    </lineage>
</organism>